<dbReference type="InterPro" id="IPR028096">
    <property type="entry name" value="EfeO_Cupredoxin"/>
</dbReference>
<dbReference type="EMBL" id="LGCM01000035">
    <property type="protein sequence ID" value="KPL81830.1"/>
    <property type="molecule type" value="Genomic_DNA"/>
</dbReference>
<evidence type="ECO:0000313" key="6">
    <source>
        <dbReference type="Proteomes" id="UP000050501"/>
    </source>
</evidence>
<dbReference type="InterPro" id="IPR008972">
    <property type="entry name" value="Cupredoxin"/>
</dbReference>
<dbReference type="PANTHER" id="PTHR42208:SF1">
    <property type="entry name" value="HEAVY METAL TRANSPORTER"/>
    <property type="match status" value="1"/>
</dbReference>
<dbReference type="Pfam" id="PF13386">
    <property type="entry name" value="DsbD_2"/>
    <property type="match status" value="1"/>
</dbReference>
<reference evidence="5 6" key="2">
    <citation type="submission" date="2015-07" db="EMBL/GenBank/DDBJ databases">
        <title>Genome sequence of Levilinea saccharolytica DSM 16555.</title>
        <authorList>
            <person name="Hemp J."/>
            <person name="Ward L.M."/>
            <person name="Pace L.A."/>
            <person name="Fischer W.W."/>
        </authorList>
    </citation>
    <scope>NUCLEOTIDE SEQUENCE [LARGE SCALE GENOMIC DNA]</scope>
    <source>
        <strain evidence="5 6">KIBI-1</strain>
    </source>
</reference>
<keyword evidence="1" id="KW-0472">Membrane</keyword>
<keyword evidence="1" id="KW-0812">Transmembrane</keyword>
<feature type="transmembrane region" description="Helical" evidence="1">
    <location>
        <begin position="91"/>
        <end position="109"/>
    </location>
</feature>
<dbReference type="AlphaFoldDB" id="A0A0M8JQN9"/>
<dbReference type="EMBL" id="DF967975">
    <property type="protein sequence ID" value="GAP19418.1"/>
    <property type="molecule type" value="Genomic_DNA"/>
</dbReference>
<protein>
    <submittedName>
        <fullName evidence="4">Uncharacterized conserved protein</fullName>
    </submittedName>
</protein>
<keyword evidence="6" id="KW-1185">Reference proteome</keyword>
<feature type="domain" description="Urease accessory protein UreH-like transmembrane" evidence="2">
    <location>
        <begin position="12"/>
        <end position="221"/>
    </location>
</feature>
<organism evidence="4">
    <name type="scientific">Levilinea saccharolytica</name>
    <dbReference type="NCBI Taxonomy" id="229921"/>
    <lineage>
        <taxon>Bacteria</taxon>
        <taxon>Bacillati</taxon>
        <taxon>Chloroflexota</taxon>
        <taxon>Anaerolineae</taxon>
        <taxon>Anaerolineales</taxon>
        <taxon>Anaerolineaceae</taxon>
        <taxon>Levilinea</taxon>
    </lineage>
</organism>
<feature type="transmembrane region" description="Helical" evidence="1">
    <location>
        <begin position="173"/>
        <end position="196"/>
    </location>
</feature>
<proteinExistence type="predicted"/>
<feature type="transmembrane region" description="Helical" evidence="1">
    <location>
        <begin position="6"/>
        <end position="33"/>
    </location>
</feature>
<evidence type="ECO:0000313" key="5">
    <source>
        <dbReference type="EMBL" id="KPL81830.1"/>
    </source>
</evidence>
<feature type="transmembrane region" description="Helical" evidence="1">
    <location>
        <begin position="54"/>
        <end position="79"/>
    </location>
</feature>
<sequence length="345" mass="36266">MESLSFANLLVLFITGLTTGGLSCLAVQGGLLASSLSHQVERDVAASPRRSAQLAAPIAGFLLAKLAAYTLLGFLLGALGSVFQMTPLTRAVLMLAVGVFMIGNALRLLNVHPIFRFFNLEPPKFLTRYIRRKARSSSEGLLAPVFLGALTVFIPCGVTQTMMALAVGAGSPWAGAAILFAFTLGTSPVFFAVAFLTTQLGARLEKNFRIFVAAVTLILGLVTVDAGLNLAGAPFAVSRLWQANSAAPTAAAALADENAPLVLEALNDGYAPEVLMAKAGQPLELHVVTNNTRSCSRAFVIPALKVEKLLPATGTEIIQIPPQTAGTVMPFTCSMGMYGGQIRFQ</sequence>
<evidence type="ECO:0000313" key="4">
    <source>
        <dbReference type="EMBL" id="GAP19418.1"/>
    </source>
</evidence>
<dbReference type="InterPro" id="IPR039447">
    <property type="entry name" value="UreH-like_TM_dom"/>
</dbReference>
<name>A0A0M8JQN9_9CHLR</name>
<dbReference type="Proteomes" id="UP000050501">
    <property type="component" value="Unassembled WGS sequence"/>
</dbReference>
<feature type="transmembrane region" description="Helical" evidence="1">
    <location>
        <begin position="141"/>
        <end position="167"/>
    </location>
</feature>
<keyword evidence="1" id="KW-1133">Transmembrane helix</keyword>
<dbReference type="Gene3D" id="2.60.40.420">
    <property type="entry name" value="Cupredoxins - blue copper proteins"/>
    <property type="match status" value="1"/>
</dbReference>
<evidence type="ECO:0000259" key="2">
    <source>
        <dbReference type="Pfam" id="PF13386"/>
    </source>
</evidence>
<evidence type="ECO:0000259" key="3">
    <source>
        <dbReference type="Pfam" id="PF13473"/>
    </source>
</evidence>
<reference evidence="4" key="1">
    <citation type="journal article" date="2015" name="Genome Announc.">
        <title>Draft Genome Sequences of Anaerolinea thermolimosa IMO-1, Bellilinea caldifistulae GOMI-1, Leptolinea tardivitalis YMTK-2, Levilinea saccharolytica KIBI-1, Longilinea arvoryzae KOME-1, Previously Described as Members of the Class Anaerolineae (Chloroflexi).</title>
        <authorList>
            <person name="Matsuura N."/>
            <person name="Tourlousse M.D."/>
            <person name="Ohashi A."/>
            <person name="Hugenholtz P."/>
            <person name="Sekiguchi Y."/>
        </authorList>
    </citation>
    <scope>NUCLEOTIDE SEQUENCE</scope>
    <source>
        <strain evidence="4">KIBI-1</strain>
    </source>
</reference>
<dbReference type="RefSeq" id="WP_062419699.1">
    <property type="nucleotide sequence ID" value="NZ_BBXZ01000176.1"/>
</dbReference>
<dbReference type="STRING" id="229921.ADN01_09615"/>
<dbReference type="OrthoDB" id="9800141at2"/>
<feature type="transmembrane region" description="Helical" evidence="1">
    <location>
        <begin position="208"/>
        <end position="228"/>
    </location>
</feature>
<gene>
    <name evidence="5" type="ORF">ADN01_09615</name>
    <name evidence="4" type="ORF">LSAC_03320</name>
</gene>
<dbReference type="PANTHER" id="PTHR42208">
    <property type="entry name" value="HEAVY METAL TRANSPORTER-RELATED"/>
    <property type="match status" value="1"/>
</dbReference>
<evidence type="ECO:0000256" key="1">
    <source>
        <dbReference type="SAM" id="Phobius"/>
    </source>
</evidence>
<accession>A0A0M8JQN9</accession>
<feature type="domain" description="EfeO-type cupredoxin-like" evidence="3">
    <location>
        <begin position="250"/>
        <end position="341"/>
    </location>
</feature>
<dbReference type="Pfam" id="PF13473">
    <property type="entry name" value="Cupredoxin_1"/>
    <property type="match status" value="1"/>
</dbReference>